<gene>
    <name evidence="1" type="ORF">CIK62_00835</name>
</gene>
<evidence type="ECO:0000313" key="1">
    <source>
        <dbReference type="EMBL" id="PCC52009.1"/>
    </source>
</evidence>
<sequence>MYPFDSLRDICRVASGRADDVFVGIRVNGSIPEVVFPFGFRMSTTEDEIRRDIIDFLRLLRKYPVEDSLAPVPVDRGAFRIDSYIFLITQYLVNPSYMSVSVENVSQGGDGPVDWNATFRHPGAGSVQNGTLIFPNPLKRRSSVDSNRLLSSIHQYCVYISLSRLGWLFTGFVPNKPEIDFNIGLFRRVCVDALSNEFNDGKVRTLRSILDILRSEDDLQLDLFNFEIGTNRFEYIWEGAIEFVFGNVDRSEYFPGGTWSLHSTDDSSANSRQLRASRALEPDSVMVYDNDVFVIDSKFYKYSASLGSYDLPGSSDLSKQISYSRYASKRAPVLLDNFSGRVFNVFILPFDSLSFSYLNKVNCISIAGQGWPDWITPSNPSDVIVLMLLDTRELLLNAVRPAGTLRRYLSESIVAYFNGRTFSE</sequence>
<name>A0A2A3ZK89_BREAU</name>
<dbReference type="Pfam" id="PF09563">
    <property type="entry name" value="RE_LlaJI"/>
    <property type="match status" value="1"/>
</dbReference>
<organism evidence="1 2">
    <name type="scientific">Brevibacterium aurantiacum</name>
    <dbReference type="NCBI Taxonomy" id="273384"/>
    <lineage>
        <taxon>Bacteria</taxon>
        <taxon>Bacillati</taxon>
        <taxon>Actinomycetota</taxon>
        <taxon>Actinomycetes</taxon>
        <taxon>Micrococcales</taxon>
        <taxon>Brevibacteriaceae</taxon>
        <taxon>Brevibacterium</taxon>
    </lineage>
</organism>
<evidence type="ECO:0000313" key="2">
    <source>
        <dbReference type="Proteomes" id="UP000217720"/>
    </source>
</evidence>
<evidence type="ECO:0008006" key="3">
    <source>
        <dbReference type="Google" id="ProtNLM"/>
    </source>
</evidence>
<protein>
    <recommendedName>
        <fullName evidence="3">LlaJI family restriction endonuclease</fullName>
    </recommendedName>
</protein>
<dbReference type="AlphaFoldDB" id="A0A2A3ZK89"/>
<accession>A0A2A3ZK89</accession>
<proteinExistence type="predicted"/>
<dbReference type="EMBL" id="NRGO01000001">
    <property type="protein sequence ID" value="PCC52009.1"/>
    <property type="molecule type" value="Genomic_DNA"/>
</dbReference>
<reference evidence="1 2" key="1">
    <citation type="journal article" date="2017" name="Elife">
        <title>Extensive horizontal gene transfer in cheese-associated bacteria.</title>
        <authorList>
            <person name="Bonham K.S."/>
            <person name="Wolfe B.E."/>
            <person name="Dutton R.J."/>
        </authorList>
    </citation>
    <scope>NUCLEOTIDE SEQUENCE [LARGE SCALE GENOMIC DNA]</scope>
    <source>
        <strain evidence="1 2">900_6</strain>
    </source>
</reference>
<dbReference type="InterPro" id="IPR018579">
    <property type="entry name" value="Restrct_endonuc_II_LlaJI"/>
</dbReference>
<comment type="caution">
    <text evidence="1">The sequence shown here is derived from an EMBL/GenBank/DDBJ whole genome shotgun (WGS) entry which is preliminary data.</text>
</comment>
<dbReference type="Proteomes" id="UP000217720">
    <property type="component" value="Unassembled WGS sequence"/>
</dbReference>
<dbReference type="RefSeq" id="WP_096159486.1">
    <property type="nucleotide sequence ID" value="NZ_JABUYC010000007.1"/>
</dbReference>